<name>A0AAV5QJ71_9ASCO</name>
<keyword evidence="3" id="KW-1185">Reference proteome</keyword>
<dbReference type="GO" id="GO:0005829">
    <property type="term" value="C:cytosol"/>
    <property type="evidence" value="ECO:0007669"/>
    <property type="project" value="TreeGrafter"/>
</dbReference>
<comment type="caution">
    <text evidence="2">The sequence shown here is derived from an EMBL/GenBank/DDBJ whole genome shotgun (WGS) entry which is preliminary data.</text>
</comment>
<reference evidence="2 3" key="1">
    <citation type="journal article" date="2023" name="Elife">
        <title>Identification of key yeast species and microbe-microbe interactions impacting larval growth of Drosophila in the wild.</title>
        <authorList>
            <person name="Mure A."/>
            <person name="Sugiura Y."/>
            <person name="Maeda R."/>
            <person name="Honda K."/>
            <person name="Sakurai N."/>
            <person name="Takahashi Y."/>
            <person name="Watada M."/>
            <person name="Katoh T."/>
            <person name="Gotoh A."/>
            <person name="Gotoh Y."/>
            <person name="Taniguchi I."/>
            <person name="Nakamura K."/>
            <person name="Hayashi T."/>
            <person name="Katayama T."/>
            <person name="Uemura T."/>
            <person name="Hattori Y."/>
        </authorList>
    </citation>
    <scope>NUCLEOTIDE SEQUENCE [LARGE SCALE GENOMIC DNA]</scope>
    <source>
        <strain evidence="2 3">SC-9</strain>
    </source>
</reference>
<dbReference type="GO" id="GO:0008033">
    <property type="term" value="P:tRNA processing"/>
    <property type="evidence" value="ECO:0007669"/>
    <property type="project" value="InterPro"/>
</dbReference>
<accession>A0AAV5QJ71</accession>
<evidence type="ECO:0000313" key="3">
    <source>
        <dbReference type="Proteomes" id="UP001360560"/>
    </source>
</evidence>
<dbReference type="EMBL" id="BTFZ01000003">
    <property type="protein sequence ID" value="GMM34842.1"/>
    <property type="molecule type" value="Genomic_DNA"/>
</dbReference>
<organism evidence="2 3">
    <name type="scientific">Saccharomycopsis crataegensis</name>
    <dbReference type="NCBI Taxonomy" id="43959"/>
    <lineage>
        <taxon>Eukaryota</taxon>
        <taxon>Fungi</taxon>
        <taxon>Dikarya</taxon>
        <taxon>Ascomycota</taxon>
        <taxon>Saccharomycotina</taxon>
        <taxon>Saccharomycetes</taxon>
        <taxon>Saccharomycopsidaceae</taxon>
        <taxon>Saccharomycopsis</taxon>
    </lineage>
</organism>
<dbReference type="Proteomes" id="UP001360560">
    <property type="component" value="Unassembled WGS sequence"/>
</dbReference>
<dbReference type="AlphaFoldDB" id="A0AAV5QJ71"/>
<protein>
    <submittedName>
        <fullName evidence="2">Pop3 protein</fullName>
    </submittedName>
</protein>
<dbReference type="PANTHER" id="PTHR28272:SF1">
    <property type="entry name" value="RIBONUCLEASES P_MRP PROTEIN SUBUNIT POP3"/>
    <property type="match status" value="1"/>
</dbReference>
<dbReference type="GO" id="GO:0034965">
    <property type="term" value="P:intronic box C/D snoRNA processing"/>
    <property type="evidence" value="ECO:0007669"/>
    <property type="project" value="TreeGrafter"/>
</dbReference>
<dbReference type="Pfam" id="PF08228">
    <property type="entry name" value="RNase_P_pop3"/>
    <property type="match status" value="1"/>
</dbReference>
<dbReference type="GO" id="GO:0006364">
    <property type="term" value="P:rRNA processing"/>
    <property type="evidence" value="ECO:0007669"/>
    <property type="project" value="InterPro"/>
</dbReference>
<dbReference type="InterPro" id="IPR013241">
    <property type="entry name" value="RNase_P_Pop3"/>
</dbReference>
<dbReference type="GeneID" id="90072821"/>
<sequence length="250" mass="28424">MSDKKVKNNNNNKRPASNSLKALATKRRQVFKPVLDSPYNDEEIIWPTVEPSQNAGILKELASFLQKDSVKKCIEDAKDARITAGFNSTTKALEDQARILRHQKKTKKKNKKKEDNSIITKYIIICRYDIQPRMLLDHFPMLCYTSSPGFYDSDQQDGDGDSRRVKLVALSKNSKDFIGNQLNKSKDFSGIISMQTGMESSEKLVAMLESIPDIKIPWLDNIQMKEGLYQKPVLKLLKTSAPLSAKKNQR</sequence>
<gene>
    <name evidence="2" type="ORF">DASC09_021670</name>
</gene>
<evidence type="ECO:0000256" key="1">
    <source>
        <dbReference type="SAM" id="MobiDB-lite"/>
    </source>
</evidence>
<dbReference type="PANTHER" id="PTHR28272">
    <property type="entry name" value="RIBONUCLEASES P/MRP PROTEIN SUBUNIT POP3"/>
    <property type="match status" value="1"/>
</dbReference>
<dbReference type="GO" id="GO:0000172">
    <property type="term" value="C:ribonuclease MRP complex"/>
    <property type="evidence" value="ECO:0007669"/>
    <property type="project" value="TreeGrafter"/>
</dbReference>
<dbReference type="GO" id="GO:0005655">
    <property type="term" value="C:nucleolar ribonuclease P complex"/>
    <property type="evidence" value="ECO:0007669"/>
    <property type="project" value="TreeGrafter"/>
</dbReference>
<proteinExistence type="predicted"/>
<dbReference type="GO" id="GO:0000171">
    <property type="term" value="F:ribonuclease MRP activity"/>
    <property type="evidence" value="ECO:0007669"/>
    <property type="project" value="TreeGrafter"/>
</dbReference>
<feature type="region of interest" description="Disordered" evidence="1">
    <location>
        <begin position="1"/>
        <end position="23"/>
    </location>
</feature>
<dbReference type="GO" id="GO:0004526">
    <property type="term" value="F:ribonuclease P activity"/>
    <property type="evidence" value="ECO:0007669"/>
    <property type="project" value="TreeGrafter"/>
</dbReference>
<dbReference type="RefSeq" id="XP_064851842.1">
    <property type="nucleotide sequence ID" value="XM_064995770.1"/>
</dbReference>
<evidence type="ECO:0000313" key="2">
    <source>
        <dbReference type="EMBL" id="GMM34842.1"/>
    </source>
</evidence>